<dbReference type="GO" id="GO:0010333">
    <property type="term" value="F:terpene synthase activity"/>
    <property type="evidence" value="ECO:0007669"/>
    <property type="project" value="InterPro"/>
</dbReference>
<dbReference type="FunFam" id="1.50.10.130:FF:000003">
    <property type="entry name" value="Ent-cassa-12,15-diene synthase"/>
    <property type="match status" value="1"/>
</dbReference>
<dbReference type="SUPFAM" id="SSF48239">
    <property type="entry name" value="Terpenoid cyclases/Protein prenyltransferases"/>
    <property type="match status" value="1"/>
</dbReference>
<dbReference type="Proteomes" id="UP001231189">
    <property type="component" value="Unassembled WGS sequence"/>
</dbReference>
<dbReference type="InterPro" id="IPR008949">
    <property type="entry name" value="Isoprenoid_synthase_dom_sf"/>
</dbReference>
<dbReference type="GO" id="GO:0016102">
    <property type="term" value="P:diterpenoid biosynthetic process"/>
    <property type="evidence" value="ECO:0007669"/>
    <property type="project" value="TreeGrafter"/>
</dbReference>
<comment type="caution">
    <text evidence="8">The sequence shown here is derived from an EMBL/GenBank/DDBJ whole genome shotgun (WGS) entry which is preliminary data.</text>
</comment>
<evidence type="ECO:0000256" key="2">
    <source>
        <dbReference type="ARBA" id="ARBA00006333"/>
    </source>
</evidence>
<evidence type="ECO:0000256" key="4">
    <source>
        <dbReference type="ARBA" id="ARBA00022842"/>
    </source>
</evidence>
<dbReference type="InterPro" id="IPR036965">
    <property type="entry name" value="Terpene_synth_N_sf"/>
</dbReference>
<evidence type="ECO:0000259" key="7">
    <source>
        <dbReference type="Pfam" id="PF03936"/>
    </source>
</evidence>
<reference evidence="8" key="1">
    <citation type="submission" date="2023-07" db="EMBL/GenBank/DDBJ databases">
        <title>A chromosome-level genome assembly of Lolium multiflorum.</title>
        <authorList>
            <person name="Chen Y."/>
            <person name="Copetti D."/>
            <person name="Kolliker R."/>
            <person name="Studer B."/>
        </authorList>
    </citation>
    <scope>NUCLEOTIDE SEQUENCE</scope>
    <source>
        <strain evidence="8">02402/16</strain>
        <tissue evidence="8">Leaf</tissue>
    </source>
</reference>
<dbReference type="InterPro" id="IPR001906">
    <property type="entry name" value="Terpene_synth_N"/>
</dbReference>
<dbReference type="GO" id="GO:0000287">
    <property type="term" value="F:magnesium ion binding"/>
    <property type="evidence" value="ECO:0007669"/>
    <property type="project" value="InterPro"/>
</dbReference>
<dbReference type="Gene3D" id="1.50.10.160">
    <property type="match status" value="1"/>
</dbReference>
<comment type="cofactor">
    <cofactor evidence="1">
        <name>Mg(2+)</name>
        <dbReference type="ChEBI" id="CHEBI:18420"/>
    </cofactor>
</comment>
<accession>A0AAD8QPB1</accession>
<feature type="domain" description="Terpene synthase metal-binding" evidence="7">
    <location>
        <begin position="407"/>
        <end position="524"/>
    </location>
</feature>
<evidence type="ECO:0000313" key="9">
    <source>
        <dbReference type="Proteomes" id="UP001231189"/>
    </source>
</evidence>
<dbReference type="Pfam" id="PF01397">
    <property type="entry name" value="Terpene_synth"/>
    <property type="match status" value="1"/>
</dbReference>
<dbReference type="InterPro" id="IPR008930">
    <property type="entry name" value="Terpenoid_cyclase/PrenylTrfase"/>
</dbReference>
<dbReference type="PANTHER" id="PTHR31739:SF3">
    <property type="entry name" value="ENT-KAUR-16-ENE SYNTHASE, CHLOROPLASTIC"/>
    <property type="match status" value="1"/>
</dbReference>
<dbReference type="Gene3D" id="1.50.10.130">
    <property type="entry name" value="Terpene synthase, N-terminal domain"/>
    <property type="match status" value="1"/>
</dbReference>
<keyword evidence="4" id="KW-0460">Magnesium</keyword>
<protein>
    <submittedName>
        <fullName evidence="8">Uncharacterized protein</fullName>
    </submittedName>
</protein>
<keyword evidence="9" id="KW-1185">Reference proteome</keyword>
<keyword evidence="3" id="KW-0479">Metal-binding</keyword>
<dbReference type="PANTHER" id="PTHR31739">
    <property type="entry name" value="ENT-COPALYL DIPHOSPHATE SYNTHASE, CHLOROPLASTIC"/>
    <property type="match status" value="1"/>
</dbReference>
<evidence type="ECO:0000313" key="8">
    <source>
        <dbReference type="EMBL" id="KAK1605634.1"/>
    </source>
</evidence>
<evidence type="ECO:0000256" key="5">
    <source>
        <dbReference type="ARBA" id="ARBA00023239"/>
    </source>
</evidence>
<dbReference type="InterPro" id="IPR005630">
    <property type="entry name" value="Terpene_synthase_metal-bd"/>
</dbReference>
<proteinExistence type="inferred from homology"/>
<feature type="domain" description="Terpene synthase N-terminal" evidence="6">
    <location>
        <begin position="142"/>
        <end position="339"/>
    </location>
</feature>
<dbReference type="AlphaFoldDB" id="A0AAD8QPB1"/>
<dbReference type="EMBL" id="JAUUTY010000007">
    <property type="protein sequence ID" value="KAK1605634.1"/>
    <property type="molecule type" value="Genomic_DNA"/>
</dbReference>
<organism evidence="8 9">
    <name type="scientific">Lolium multiflorum</name>
    <name type="common">Italian ryegrass</name>
    <name type="synonym">Lolium perenne subsp. multiflorum</name>
    <dbReference type="NCBI Taxonomy" id="4521"/>
    <lineage>
        <taxon>Eukaryota</taxon>
        <taxon>Viridiplantae</taxon>
        <taxon>Streptophyta</taxon>
        <taxon>Embryophyta</taxon>
        <taxon>Tracheophyta</taxon>
        <taxon>Spermatophyta</taxon>
        <taxon>Magnoliopsida</taxon>
        <taxon>Liliopsida</taxon>
        <taxon>Poales</taxon>
        <taxon>Poaceae</taxon>
        <taxon>BOP clade</taxon>
        <taxon>Pooideae</taxon>
        <taxon>Poodae</taxon>
        <taxon>Poeae</taxon>
        <taxon>Poeae Chloroplast Group 2 (Poeae type)</taxon>
        <taxon>Loliodinae</taxon>
        <taxon>Loliinae</taxon>
        <taxon>Lolium</taxon>
    </lineage>
</organism>
<dbReference type="InterPro" id="IPR050148">
    <property type="entry name" value="Terpene_synthase-like"/>
</dbReference>
<evidence type="ECO:0000256" key="3">
    <source>
        <dbReference type="ARBA" id="ARBA00022723"/>
    </source>
</evidence>
<dbReference type="SUPFAM" id="SSF48576">
    <property type="entry name" value="Terpenoid synthases"/>
    <property type="match status" value="1"/>
</dbReference>
<name>A0AAD8QPB1_LOLMU</name>
<sequence length="669" mass="75617">MAAVSFLMTHRSGAPSRRRLWWGERGNGGITQPSRRDGAKEDVAWGEELACGVAQTHAEKSLAGEYASLPNKITAPIGFNITFPGMLSLAIGMGLEFPISQSRIDEILHLREMELKRQAGEDSHGEQAYMAYIVEGLGKLQDWDKVMKFQRRNGSLFNSPSATAATLIYNYDDKALQYLISLVTEFGSAVPTVHPLKLHCQISIVDSLERTGLSQHFSSEIKGILDITYRLWLQRDDEIILDVATCAMAFRLLRMNGYDVSSDELSHISEASTFHNSLQGYLNETKPILELYKASKVGLSEEDLILDNIGHWSSSLLKEMLSSSEVQTTPTLEQVEYALKFPFYATLDRLDHRRNIEYFDAGGSQMLKAEYLPSHVHQDILALAVEDFNFSQSMYQNELQHLDSWLKENRLDQLQFARQKLSYCYLSAASTIFTPELFDARISWCKSATLAGIVDDLFDVGGSKEELKNLIALVEKWDEHHTCEFYSEQVKIVFSALYTTVNHLGAMASAIQGRDVTEHLREIKLSDYIVKHQESNELFRLMSTCGRLLNDIKGFERDEEGNEAKLNNVSLLVLHSGGSMSIKEAKREMQKPIDTSRRDLIRLVLRDRSVVPRPCKELFWNMCKICHVYYSRTDGYSSPNEMAGAVNAVIIEPLKLQHRNTPSAIPSES</sequence>
<keyword evidence="5" id="KW-0456">Lyase</keyword>
<feature type="domain" description="Terpene synthase metal-binding" evidence="7">
    <location>
        <begin position="533"/>
        <end position="599"/>
    </location>
</feature>
<dbReference type="SFLD" id="SFLDG01014">
    <property type="entry name" value="Terpene_Cyclase_Like_1_N-term"/>
    <property type="match status" value="1"/>
</dbReference>
<evidence type="ECO:0000259" key="6">
    <source>
        <dbReference type="Pfam" id="PF01397"/>
    </source>
</evidence>
<dbReference type="Gene3D" id="1.10.600.10">
    <property type="entry name" value="Farnesyl Diphosphate Synthase"/>
    <property type="match status" value="2"/>
</dbReference>
<dbReference type="Pfam" id="PF03936">
    <property type="entry name" value="Terpene_synth_C"/>
    <property type="match status" value="2"/>
</dbReference>
<evidence type="ECO:0000256" key="1">
    <source>
        <dbReference type="ARBA" id="ARBA00001946"/>
    </source>
</evidence>
<gene>
    <name evidence="8" type="ORF">QYE76_029307</name>
</gene>
<comment type="similarity">
    <text evidence="2">Belongs to the terpene synthase family.</text>
</comment>